<evidence type="ECO:0000259" key="15">
    <source>
        <dbReference type="SMART" id="SM00642"/>
    </source>
</evidence>
<keyword evidence="7 14" id="KW-0378">Hydrolase</keyword>
<dbReference type="InterPro" id="IPR012768">
    <property type="entry name" value="Trehalose_TreZ"/>
</dbReference>
<dbReference type="SMART" id="SM00642">
    <property type="entry name" value="Aamy"/>
    <property type="match status" value="1"/>
</dbReference>
<feature type="domain" description="Glycosyl hydrolase family 13 catalytic" evidence="15">
    <location>
        <begin position="87"/>
        <end position="455"/>
    </location>
</feature>
<evidence type="ECO:0000256" key="4">
    <source>
        <dbReference type="ARBA" id="ARBA00012268"/>
    </source>
</evidence>
<gene>
    <name evidence="16" type="primary">treZ</name>
    <name evidence="16" type="ORF">JI749_10610</name>
</gene>
<dbReference type="Pfam" id="PF00128">
    <property type="entry name" value="Alpha-amylase"/>
    <property type="match status" value="1"/>
</dbReference>
<accession>A0ABX7BSA9</accession>
<dbReference type="InterPro" id="IPR017853">
    <property type="entry name" value="GH"/>
</dbReference>
<keyword evidence="6" id="KW-0963">Cytoplasm</keyword>
<dbReference type="InterPro" id="IPR022567">
    <property type="entry name" value="DUF3459"/>
</dbReference>
<evidence type="ECO:0000256" key="11">
    <source>
        <dbReference type="ARBA" id="ARBA00033284"/>
    </source>
</evidence>
<evidence type="ECO:0000256" key="3">
    <source>
        <dbReference type="ARBA" id="ARBA00008061"/>
    </source>
</evidence>
<reference evidence="16 17" key="1">
    <citation type="submission" date="2021-01" db="EMBL/GenBank/DDBJ databases">
        <title>Genome seq and assembly of Devosia sp. G19.</title>
        <authorList>
            <person name="Chhetri G."/>
        </authorList>
    </citation>
    <scope>NUCLEOTIDE SEQUENCE [LARGE SCALE GENOMIC DNA]</scope>
    <source>
        <strain evidence="16 17">G19</strain>
    </source>
</reference>
<organism evidence="16 17">
    <name type="scientific">Devosia oryziradicis</name>
    <dbReference type="NCBI Taxonomy" id="2801335"/>
    <lineage>
        <taxon>Bacteria</taxon>
        <taxon>Pseudomonadati</taxon>
        <taxon>Pseudomonadota</taxon>
        <taxon>Alphaproteobacteria</taxon>
        <taxon>Hyphomicrobiales</taxon>
        <taxon>Devosiaceae</taxon>
        <taxon>Devosia</taxon>
    </lineage>
</organism>
<evidence type="ECO:0000256" key="13">
    <source>
        <dbReference type="NCBIfam" id="TIGR02402"/>
    </source>
</evidence>
<evidence type="ECO:0000313" key="17">
    <source>
        <dbReference type="Proteomes" id="UP000595460"/>
    </source>
</evidence>
<dbReference type="RefSeq" id="WP_201653277.1">
    <property type="nucleotide sequence ID" value="NZ_CP068047.1"/>
</dbReference>
<protein>
    <recommendedName>
        <fullName evidence="5 13">Malto-oligosyltrehalose trehalohydrolase</fullName>
        <shortName evidence="14">MTHase</shortName>
        <ecNumber evidence="4 13">3.2.1.141</ecNumber>
    </recommendedName>
    <alternativeName>
        <fullName evidence="11 14">4-alpha-D-((1-&gt;4)-alpha-D-glucano)trehalose trehalohydrolase</fullName>
    </alternativeName>
    <alternativeName>
        <fullName evidence="10 14">Maltooligosyl trehalose trehalohydrolase</fullName>
    </alternativeName>
</protein>
<evidence type="ECO:0000256" key="5">
    <source>
        <dbReference type="ARBA" id="ARBA00015938"/>
    </source>
</evidence>
<dbReference type="Gene3D" id="3.20.20.80">
    <property type="entry name" value="Glycosidases"/>
    <property type="match status" value="1"/>
</dbReference>
<name>A0ABX7BSA9_9HYPH</name>
<dbReference type="SUPFAM" id="SSF81296">
    <property type="entry name" value="E set domains"/>
    <property type="match status" value="1"/>
</dbReference>
<evidence type="ECO:0000313" key="16">
    <source>
        <dbReference type="EMBL" id="QQR34835.1"/>
    </source>
</evidence>
<proteinExistence type="inferred from homology"/>
<dbReference type="InterPro" id="IPR013783">
    <property type="entry name" value="Ig-like_fold"/>
</dbReference>
<dbReference type="PANTHER" id="PTHR43651">
    <property type="entry name" value="1,4-ALPHA-GLUCAN-BRANCHING ENZYME"/>
    <property type="match status" value="1"/>
</dbReference>
<dbReference type="Pfam" id="PF11941">
    <property type="entry name" value="DUF3459"/>
    <property type="match status" value="1"/>
</dbReference>
<dbReference type="NCBIfam" id="TIGR02402">
    <property type="entry name" value="trehalose_TreZ"/>
    <property type="match status" value="1"/>
</dbReference>
<evidence type="ECO:0000256" key="7">
    <source>
        <dbReference type="ARBA" id="ARBA00022801"/>
    </source>
</evidence>
<dbReference type="Gene3D" id="1.10.10.760">
    <property type="entry name" value="E-set domains of sugar-utilizing enzymes"/>
    <property type="match status" value="1"/>
</dbReference>
<dbReference type="CDD" id="cd02853">
    <property type="entry name" value="E_set_MTHase_like_N"/>
    <property type="match status" value="1"/>
</dbReference>
<evidence type="ECO:0000256" key="6">
    <source>
        <dbReference type="ARBA" id="ARBA00022490"/>
    </source>
</evidence>
<comment type="similarity">
    <text evidence="3 14">Belongs to the glycosyl hydrolase 13 family.</text>
</comment>
<dbReference type="Gene3D" id="2.60.40.10">
    <property type="entry name" value="Immunoglobulins"/>
    <property type="match status" value="1"/>
</dbReference>
<dbReference type="InterPro" id="IPR044901">
    <property type="entry name" value="Trehalose_TreZ_E-set_sf"/>
</dbReference>
<keyword evidence="8" id="KW-0119">Carbohydrate metabolism</keyword>
<comment type="subcellular location">
    <subcellularLocation>
        <location evidence="1">Cytoplasm</location>
    </subcellularLocation>
</comment>
<evidence type="ECO:0000256" key="1">
    <source>
        <dbReference type="ARBA" id="ARBA00004496"/>
    </source>
</evidence>
<evidence type="ECO:0000256" key="12">
    <source>
        <dbReference type="ARBA" id="ARBA00034013"/>
    </source>
</evidence>
<dbReference type="EC" id="3.2.1.141" evidence="4 13"/>
<evidence type="ECO:0000256" key="10">
    <source>
        <dbReference type="ARBA" id="ARBA00032057"/>
    </source>
</evidence>
<comment type="pathway">
    <text evidence="2 14">Glycan biosynthesis; trehalose biosynthesis.</text>
</comment>
<keyword evidence="9 14" id="KW-0326">Glycosidase</keyword>
<sequence length="616" mass="68388">MLSRDILGAIPHGGGTRFALWARERQSASVEIEGRGTFALDDLGDGYFGADVPDAHPGDRYWFRIEDGQRLPDLASRWQPEGNDGPSVIVDNTFAWTDQGWRGVSRQDQVIYELHIGTFTQEGTWRAATGKLDHLANLGVTLLHIMPIGTFKGHFGWGYDTTLPYAPFAPYGSADDIRAFIDAAHARGIGVILDVVYNHVGLGDHYRAYSEHYFTDRYENEWGASFNYDDDGARGVRDFIIGNAVYWIRDFHFDGLRLDAVQAMFDSSEQHIVAEITQAVREAAGGRQVYVLVENQPQEHLMIDPPDRGGYGVDAMVSDDFQHAVRVAVTGHNDFYYRDYQGSPQELVSALKYGFLYQGQRSDMRDKAYGTYNLSTPSEHFVHFLENHDQVANSARGFRLATLASPARVRAVTSLLLLGPQTPCLFQGQEFGATNPFVYFLGLEGDEAKAGAEGRRQSVSNFPSVADPVMQERLPVPADPQTFASSKLDWAEAELHSPMLALHRDLLAMRRSDPAFSHASGRRIDGAVLGDAALLVRYFMAEPSGHRLLLLNLGRDLQFGVMAEPLLAPPPGHRWTVAWSSEHPDYDGAGRRPVDPAQFWILPSDCALVFAPEALA</sequence>
<evidence type="ECO:0000256" key="14">
    <source>
        <dbReference type="PIRNR" id="PIRNR006337"/>
    </source>
</evidence>
<evidence type="ECO:0000256" key="9">
    <source>
        <dbReference type="ARBA" id="ARBA00023295"/>
    </source>
</evidence>
<comment type="catalytic activity">
    <reaction evidence="12 14">
        <text>hydrolysis of (1-&gt;4)-alpha-D-glucosidic linkage in 4-alpha-D-[(1-&gt;4)-alpha-D-glucanosyl]n trehalose to yield trehalose and (1-&gt;4)-alpha-D-glucan.</text>
        <dbReference type="EC" id="3.2.1.141"/>
    </reaction>
</comment>
<keyword evidence="17" id="KW-1185">Reference proteome</keyword>
<dbReference type="PIRSF" id="PIRSF006337">
    <property type="entry name" value="Trehalose_TreZ"/>
    <property type="match status" value="1"/>
</dbReference>
<dbReference type="InterPro" id="IPR006047">
    <property type="entry name" value="GH13_cat_dom"/>
</dbReference>
<dbReference type="SUPFAM" id="SSF51445">
    <property type="entry name" value="(Trans)glycosidases"/>
    <property type="match status" value="1"/>
</dbReference>
<evidence type="ECO:0000256" key="2">
    <source>
        <dbReference type="ARBA" id="ARBA00005199"/>
    </source>
</evidence>
<dbReference type="PANTHER" id="PTHR43651:SF11">
    <property type="entry name" value="MALTO-OLIGOSYLTREHALOSE TREHALOHYDROLASE"/>
    <property type="match status" value="1"/>
</dbReference>
<dbReference type="EMBL" id="CP068047">
    <property type="protein sequence ID" value="QQR34835.1"/>
    <property type="molecule type" value="Genomic_DNA"/>
</dbReference>
<dbReference type="CDD" id="cd11325">
    <property type="entry name" value="AmyAc_GTHase"/>
    <property type="match status" value="1"/>
</dbReference>
<dbReference type="Proteomes" id="UP000595460">
    <property type="component" value="Chromosome"/>
</dbReference>
<evidence type="ECO:0000256" key="8">
    <source>
        <dbReference type="ARBA" id="ARBA00023277"/>
    </source>
</evidence>
<dbReference type="InterPro" id="IPR014756">
    <property type="entry name" value="Ig_E-set"/>
</dbReference>